<organism evidence="1 2">
    <name type="scientific">Cardiocondyla obscurior</name>
    <dbReference type="NCBI Taxonomy" id="286306"/>
    <lineage>
        <taxon>Eukaryota</taxon>
        <taxon>Metazoa</taxon>
        <taxon>Ecdysozoa</taxon>
        <taxon>Arthropoda</taxon>
        <taxon>Hexapoda</taxon>
        <taxon>Insecta</taxon>
        <taxon>Pterygota</taxon>
        <taxon>Neoptera</taxon>
        <taxon>Endopterygota</taxon>
        <taxon>Hymenoptera</taxon>
        <taxon>Apocrita</taxon>
        <taxon>Aculeata</taxon>
        <taxon>Formicoidea</taxon>
        <taxon>Formicidae</taxon>
        <taxon>Myrmicinae</taxon>
        <taxon>Cardiocondyla</taxon>
    </lineage>
</organism>
<gene>
    <name evidence="1" type="ORF">PUN28_001373</name>
</gene>
<reference evidence="1 2" key="1">
    <citation type="submission" date="2023-03" db="EMBL/GenBank/DDBJ databases">
        <title>High recombination rates correlate with genetic variation in Cardiocondyla obscurior ants.</title>
        <authorList>
            <person name="Errbii M."/>
        </authorList>
    </citation>
    <scope>NUCLEOTIDE SEQUENCE [LARGE SCALE GENOMIC DNA]</scope>
    <source>
        <strain evidence="1">Alpha-2009</strain>
        <tissue evidence="1">Whole body</tissue>
    </source>
</reference>
<dbReference type="Proteomes" id="UP001430953">
    <property type="component" value="Unassembled WGS sequence"/>
</dbReference>
<comment type="caution">
    <text evidence="1">The sequence shown here is derived from an EMBL/GenBank/DDBJ whole genome shotgun (WGS) entry which is preliminary data.</text>
</comment>
<sequence>MSIFLHDYYIRFKTVQLALYTRRLIFQTIYYKNDRFKYERSCNFSERSVINIYGTSRIIPHLILLQVLHPAKAYFAVYEVSNFETVATTSELIVDIFLPYYIIYASLFSKTNMH</sequence>
<evidence type="ECO:0000313" key="1">
    <source>
        <dbReference type="EMBL" id="KAL0134540.1"/>
    </source>
</evidence>
<dbReference type="AlphaFoldDB" id="A0AAW2H4P0"/>
<name>A0AAW2H4P0_9HYME</name>
<protein>
    <submittedName>
        <fullName evidence="1">Uncharacterized protein</fullName>
    </submittedName>
</protein>
<evidence type="ECO:0000313" key="2">
    <source>
        <dbReference type="Proteomes" id="UP001430953"/>
    </source>
</evidence>
<accession>A0AAW2H4P0</accession>
<proteinExistence type="predicted"/>
<keyword evidence="2" id="KW-1185">Reference proteome</keyword>
<dbReference type="EMBL" id="JADYXP020000001">
    <property type="protein sequence ID" value="KAL0134540.1"/>
    <property type="molecule type" value="Genomic_DNA"/>
</dbReference>